<evidence type="ECO:0000313" key="3">
    <source>
        <dbReference type="Proteomes" id="UP000177395"/>
    </source>
</evidence>
<dbReference type="STRING" id="1798531.A2392_03075"/>
<organism evidence="2 3">
    <name type="scientific">Candidatus Kaiserbacteria bacterium RIFOXYB1_FULL_46_14</name>
    <dbReference type="NCBI Taxonomy" id="1798531"/>
    <lineage>
        <taxon>Bacteria</taxon>
        <taxon>Candidatus Kaiseribacteriota</taxon>
    </lineage>
</organism>
<accession>A0A1F6FIS6</accession>
<dbReference type="AlphaFoldDB" id="A0A1F6FIS6"/>
<proteinExistence type="predicted"/>
<dbReference type="Pfam" id="PF10648">
    <property type="entry name" value="Gmad2"/>
    <property type="match status" value="1"/>
</dbReference>
<feature type="domain" description="Bacterial spore germination immunoglobulin-like" evidence="1">
    <location>
        <begin position="84"/>
        <end position="170"/>
    </location>
</feature>
<evidence type="ECO:0000259" key="1">
    <source>
        <dbReference type="Pfam" id="PF10648"/>
    </source>
</evidence>
<comment type="caution">
    <text evidence="2">The sequence shown here is derived from an EMBL/GenBank/DDBJ whole genome shotgun (WGS) entry which is preliminary data.</text>
</comment>
<reference evidence="2 3" key="1">
    <citation type="journal article" date="2016" name="Nat. Commun.">
        <title>Thousands of microbial genomes shed light on interconnected biogeochemical processes in an aquifer system.</title>
        <authorList>
            <person name="Anantharaman K."/>
            <person name="Brown C.T."/>
            <person name="Hug L.A."/>
            <person name="Sharon I."/>
            <person name="Castelle C.J."/>
            <person name="Probst A.J."/>
            <person name="Thomas B.C."/>
            <person name="Singh A."/>
            <person name="Wilkins M.J."/>
            <person name="Karaoz U."/>
            <person name="Brodie E.L."/>
            <person name="Williams K.H."/>
            <person name="Hubbard S.S."/>
            <person name="Banfield J.F."/>
        </authorList>
    </citation>
    <scope>NUCLEOTIDE SEQUENCE [LARGE SCALE GENOMIC DNA]</scope>
</reference>
<sequence>MIVIIGAVVIAIAGAWYFFSQSQDLGNQYTEVPLEEIRSFADCERAGYPVMESYPRQCAVPDGRTYAEEIVVEATYENASADMITVELPYPGAVVGKEFKIMGEARGNWYFEASFPIEIVSPSGSVIAGSFATAQGDWMTTEFVPYESEIIDLPSAYRGPATVILRKDNPSGLPENDAFMSFPIVVEY</sequence>
<dbReference type="InterPro" id="IPR018911">
    <property type="entry name" value="Gmad2_Ig-like_dom"/>
</dbReference>
<dbReference type="Proteomes" id="UP000177395">
    <property type="component" value="Unassembled WGS sequence"/>
</dbReference>
<dbReference type="EMBL" id="MFMS01000005">
    <property type="protein sequence ID" value="OGG85746.1"/>
    <property type="molecule type" value="Genomic_DNA"/>
</dbReference>
<protein>
    <recommendedName>
        <fullName evidence="1">Bacterial spore germination immunoglobulin-like domain-containing protein</fullName>
    </recommendedName>
</protein>
<gene>
    <name evidence="2" type="ORF">A2392_03075</name>
</gene>
<name>A0A1F6FIS6_9BACT</name>
<evidence type="ECO:0000313" key="2">
    <source>
        <dbReference type="EMBL" id="OGG85746.1"/>
    </source>
</evidence>